<dbReference type="InterPro" id="IPR036415">
    <property type="entry name" value="Lamin_tail_dom_sf"/>
</dbReference>
<gene>
    <name evidence="2" type="ORF">ACFOGP_13440</name>
</gene>
<keyword evidence="3" id="KW-1185">Reference proteome</keyword>
<protein>
    <submittedName>
        <fullName evidence="2">Hint domain-containing protein</fullName>
    </submittedName>
</protein>
<dbReference type="InterPro" id="IPR028992">
    <property type="entry name" value="Hedgehog/Intein_dom"/>
</dbReference>
<dbReference type="InterPro" id="IPR003587">
    <property type="entry name" value="Hint_dom_N"/>
</dbReference>
<comment type="caution">
    <text evidence="2">The sequence shown here is derived from an EMBL/GenBank/DDBJ whole genome shotgun (WGS) entry which is preliminary data.</text>
</comment>
<dbReference type="RefSeq" id="WP_275630995.1">
    <property type="nucleotide sequence ID" value="NZ_JARGYD010000001.1"/>
</dbReference>
<dbReference type="SUPFAM" id="SSF51294">
    <property type="entry name" value="Hedgehog/intein (Hint) domain"/>
    <property type="match status" value="1"/>
</dbReference>
<dbReference type="PROSITE" id="PS51841">
    <property type="entry name" value="LTD"/>
    <property type="match status" value="1"/>
</dbReference>
<dbReference type="Gene3D" id="2.60.40.1260">
    <property type="entry name" value="Lamin Tail domain"/>
    <property type="match status" value="1"/>
</dbReference>
<reference evidence="3" key="1">
    <citation type="journal article" date="2019" name="Int. J. Syst. Evol. Microbiol.">
        <title>The Global Catalogue of Microorganisms (GCM) 10K type strain sequencing project: providing services to taxonomists for standard genome sequencing and annotation.</title>
        <authorList>
            <consortium name="The Broad Institute Genomics Platform"/>
            <consortium name="The Broad Institute Genome Sequencing Center for Infectious Disease"/>
            <person name="Wu L."/>
            <person name="Ma J."/>
        </authorList>
    </citation>
    <scope>NUCLEOTIDE SEQUENCE [LARGE SCALE GENOMIC DNA]</scope>
    <source>
        <strain evidence="3">KCTC 52366</strain>
    </source>
</reference>
<evidence type="ECO:0000259" key="1">
    <source>
        <dbReference type="PROSITE" id="PS51841"/>
    </source>
</evidence>
<dbReference type="Gene3D" id="2.170.16.10">
    <property type="entry name" value="Hedgehog/Intein (Hint) domain"/>
    <property type="match status" value="1"/>
</dbReference>
<dbReference type="Pfam" id="PF13403">
    <property type="entry name" value="Hint_2"/>
    <property type="match status" value="1"/>
</dbReference>
<dbReference type="SMART" id="SM00306">
    <property type="entry name" value="HintN"/>
    <property type="match status" value="1"/>
</dbReference>
<name>A0ABV7GUM7_9RHOB</name>
<proteinExistence type="predicted"/>
<dbReference type="InterPro" id="IPR036844">
    <property type="entry name" value="Hint_dom_sf"/>
</dbReference>
<dbReference type="Proteomes" id="UP001595632">
    <property type="component" value="Unassembled WGS sequence"/>
</dbReference>
<dbReference type="Pfam" id="PF00932">
    <property type="entry name" value="LTD"/>
    <property type="match status" value="1"/>
</dbReference>
<dbReference type="InterPro" id="IPR001322">
    <property type="entry name" value="Lamin_tail_dom"/>
</dbReference>
<accession>A0ABV7GUM7</accession>
<dbReference type="SUPFAM" id="SSF74853">
    <property type="entry name" value="Lamin A/C globular tail domain"/>
    <property type="match status" value="1"/>
</dbReference>
<dbReference type="EMBL" id="JBHRTB010000010">
    <property type="protein sequence ID" value="MFC3143720.1"/>
    <property type="molecule type" value="Genomic_DNA"/>
</dbReference>
<sequence>MVQTTATLAGVVINEIGGIPFGAGHDLNGDGSVDAQDEFIELYNTSGASVDVSGWQLWEDNVLKATLDPGTIIAPGDYLVLVDGVDNANAIQNVNGAASQYTDGELTLSDGDVVILYNATDDEYVVFQGANADGADVTAAVNALLVSHPSASQVGPTEQGVDDTIGNSTSRVEDGDDVWADQGITPGAANCFLTGTRIETPKGPRAIEDLAPGDAVLTSDGRSVPVRFVFRQEVRLRGTMAARLEPVRLRAGSLGIGLPSRDLVVTADHGIVLDGLLVNAGALVNGDEIAFVPHATLPARITYWHIETDAHEVLLAEGVPVESFADVAGRGLYDNHSDYLALYGADRLIPEMDLPRVASVRLLPEALKERLDEGRAGAWKASG</sequence>
<evidence type="ECO:0000313" key="3">
    <source>
        <dbReference type="Proteomes" id="UP001595632"/>
    </source>
</evidence>
<feature type="domain" description="LTD" evidence="1">
    <location>
        <begin position="1"/>
        <end position="150"/>
    </location>
</feature>
<organism evidence="2 3">
    <name type="scientific">Psychromarinibacter halotolerans</name>
    <dbReference type="NCBI Taxonomy" id="1775175"/>
    <lineage>
        <taxon>Bacteria</taxon>
        <taxon>Pseudomonadati</taxon>
        <taxon>Pseudomonadota</taxon>
        <taxon>Alphaproteobacteria</taxon>
        <taxon>Rhodobacterales</taxon>
        <taxon>Paracoccaceae</taxon>
        <taxon>Psychromarinibacter</taxon>
    </lineage>
</organism>
<evidence type="ECO:0000313" key="2">
    <source>
        <dbReference type="EMBL" id="MFC3143720.1"/>
    </source>
</evidence>